<dbReference type="Proteomes" id="UP000663848">
    <property type="component" value="Unassembled WGS sequence"/>
</dbReference>
<accession>A0A821NJJ9</accession>
<proteinExistence type="predicted"/>
<protein>
    <submittedName>
        <fullName evidence="1">Uncharacterized protein</fullName>
    </submittedName>
</protein>
<gene>
    <name evidence="1" type="ORF">QYT958_LOCUS23028</name>
</gene>
<dbReference type="EMBL" id="CAJOBR010004563">
    <property type="protein sequence ID" value="CAF4786604.1"/>
    <property type="molecule type" value="Genomic_DNA"/>
</dbReference>
<evidence type="ECO:0000313" key="2">
    <source>
        <dbReference type="Proteomes" id="UP000663848"/>
    </source>
</evidence>
<evidence type="ECO:0000313" key="1">
    <source>
        <dbReference type="EMBL" id="CAF4786604.1"/>
    </source>
</evidence>
<reference evidence="1" key="1">
    <citation type="submission" date="2021-02" db="EMBL/GenBank/DDBJ databases">
        <authorList>
            <person name="Nowell W R."/>
        </authorList>
    </citation>
    <scope>NUCLEOTIDE SEQUENCE</scope>
</reference>
<sequence length="950" mass="110044">MSHESSYNRFNKLCEINKAYFNGKFGQGATEEQVKNAAEFYKKMVDFGIQGMKNNHDPNQKFYENYFGRNWKQLLSEAICLMHDEIFTLEEVAKLYVILEEIGKVPKSGLYYSDKQFVHEFNYCTIHLQRLAIPEDKIIITDKQNQHAMESLKKLLRHVFEKVDANIGKINAEEEPLRRDFERWLIYYYKWVKSQIEHIIRKQVGNDEDRSSLLASLAKMKQRVQQWVPLSYRIFGLPCGIDGGPLGNEKTDLTMMTEDVELISQFFEERENRHEATPGLRRKHLENKDLQPNNQNFPASALFNNMDEVRELLASRYFPYNNGSRFHDYRCCSLLADRTQVFAGNGTVFVYITGHGLSSALADGLTQGLLSLGEKYPQYKRYLVAQSDHGKLRDDELLEVGQIIAFTKFIGIQDFLIDFLEICRTNQQEESESPYFKPEPEKFQQRHLIIVVDACFSGNWIKDNIADQFKTAYIENTNISITIQTSTNKLLPSYGYFFTPLFVKLQTLDENDLNKIFEEFDGMSEESKSEYPSLLQSKLGIEELSVPQFCHYRISEAERKLHKDETNTMKAYVTVQNLRFFVNPIFFAFFAHKFMDSTLGPDIDSLKPEPRPLLDSNAGEQFLEKLTQTKDIEIRGIKLTTFLRDGTPLCIVAVRSPTNTFVGKNILTNSDEYWYHLHVHFDGMSNGQVSFPGNITHIKLVYAVQSSLNFYEEGIFVDASRDNKIDYQNMEKERETKDLKKRDAEFFIGNWKKYAASVNYLNQKEEISQSSSNIFRILIFFYVIITVYAKIYSESCHSKKHSVVAIKVFVNSMIIFMERISADHLFRHISTINDTQHRLESRIRHIFQRTGSTAIIRRATVRATNNQLRNYLHKIVLKCLQLNPEALLINGLGEIAYQVSIVVNIDQPNDSGRLMISQIREMGLFISETLHMVILDARSGESLISGQQSI</sequence>
<name>A0A821NJJ9_9BILA</name>
<comment type="caution">
    <text evidence="1">The sequence shown here is derived from an EMBL/GenBank/DDBJ whole genome shotgun (WGS) entry which is preliminary data.</text>
</comment>
<organism evidence="1 2">
    <name type="scientific">Rotaria socialis</name>
    <dbReference type="NCBI Taxonomy" id="392032"/>
    <lineage>
        <taxon>Eukaryota</taxon>
        <taxon>Metazoa</taxon>
        <taxon>Spiralia</taxon>
        <taxon>Gnathifera</taxon>
        <taxon>Rotifera</taxon>
        <taxon>Eurotatoria</taxon>
        <taxon>Bdelloidea</taxon>
        <taxon>Philodinida</taxon>
        <taxon>Philodinidae</taxon>
        <taxon>Rotaria</taxon>
    </lineage>
</organism>
<dbReference type="AlphaFoldDB" id="A0A821NJJ9"/>